<dbReference type="OrthoDB" id="2418064at2"/>
<feature type="transmembrane region" description="Helical" evidence="1">
    <location>
        <begin position="92"/>
        <end position="117"/>
    </location>
</feature>
<reference evidence="2 3" key="1">
    <citation type="submission" date="2019-01" db="EMBL/GenBank/DDBJ databases">
        <title>Draft genome sequences of the type strains of six Macrococcus species.</title>
        <authorList>
            <person name="Mazhar S."/>
            <person name="Altermann E."/>
            <person name="Hill C."/>
            <person name="Mcauliffe O."/>
        </authorList>
    </citation>
    <scope>NUCLEOTIDE SEQUENCE [LARGE SCALE GENOMIC DNA]</scope>
    <source>
        <strain evidence="2 3">ATCC 51828</strain>
    </source>
</reference>
<feature type="transmembrane region" description="Helical" evidence="1">
    <location>
        <begin position="59"/>
        <end position="80"/>
    </location>
</feature>
<protein>
    <recommendedName>
        <fullName evidence="4">DUF4064 domain-containing protein</fullName>
    </recommendedName>
</protein>
<comment type="caution">
    <text evidence="2">The sequence shown here is derived from an EMBL/GenBank/DDBJ whole genome shotgun (WGS) entry which is preliminary data.</text>
</comment>
<dbReference type="RefSeq" id="WP_133417826.1">
    <property type="nucleotide sequence ID" value="NZ_SCWD01000002.1"/>
</dbReference>
<dbReference type="AlphaFoldDB" id="A0A9Q8FQV5"/>
<name>A0A9Q8FQV5_9STAP</name>
<dbReference type="Proteomes" id="UP000295280">
    <property type="component" value="Unassembled WGS sequence"/>
</dbReference>
<keyword evidence="1" id="KW-0812">Transmembrane</keyword>
<accession>A0A9Q8FQV5</accession>
<sequence>MKNLTRLPKILAILAWIVLSLLLFSVTAAYLVAEQPIVQDFLRNKSTDAIAATIAFKEVLLPFGVIILIPWLLNLLGILYMKRYVMASAVMLILSGLMMLYTIILPILLITAGTILITRHRYFIKHEKYQTPYQ</sequence>
<organism evidence="2 3">
    <name type="scientific">Macrococcus carouselicus</name>
    <dbReference type="NCBI Taxonomy" id="69969"/>
    <lineage>
        <taxon>Bacteria</taxon>
        <taxon>Bacillati</taxon>
        <taxon>Bacillota</taxon>
        <taxon>Bacilli</taxon>
        <taxon>Bacillales</taxon>
        <taxon>Staphylococcaceae</taxon>
        <taxon>Macrococcus</taxon>
    </lineage>
</organism>
<evidence type="ECO:0000313" key="2">
    <source>
        <dbReference type="EMBL" id="TDM02340.1"/>
    </source>
</evidence>
<keyword evidence="1" id="KW-1133">Transmembrane helix</keyword>
<evidence type="ECO:0008006" key="4">
    <source>
        <dbReference type="Google" id="ProtNLM"/>
    </source>
</evidence>
<dbReference type="EMBL" id="SCWD01000002">
    <property type="protein sequence ID" value="TDM02340.1"/>
    <property type="molecule type" value="Genomic_DNA"/>
</dbReference>
<gene>
    <name evidence="2" type="ORF">ERX40_07240</name>
</gene>
<proteinExistence type="predicted"/>
<keyword evidence="3" id="KW-1185">Reference proteome</keyword>
<evidence type="ECO:0000256" key="1">
    <source>
        <dbReference type="SAM" id="Phobius"/>
    </source>
</evidence>
<evidence type="ECO:0000313" key="3">
    <source>
        <dbReference type="Proteomes" id="UP000295280"/>
    </source>
</evidence>
<keyword evidence="1" id="KW-0472">Membrane</keyword>